<dbReference type="EMBL" id="MF405918">
    <property type="protein sequence ID" value="QKU33754.1"/>
    <property type="molecule type" value="Genomic_DNA"/>
</dbReference>
<dbReference type="GeneID" id="80517053"/>
<feature type="domain" description="NFACT RNA-binding" evidence="1">
    <location>
        <begin position="37"/>
        <end position="121"/>
    </location>
</feature>
<reference evidence="2" key="2">
    <citation type="journal article" date="2018" name="Nat. Commun.">
        <title>Tailed giant Tupanvirus possesses the most complete translational apparatus of the known virosphere.</title>
        <authorList>
            <person name="Abrahao J."/>
            <person name="Silva L."/>
            <person name="Silva L.S."/>
            <person name="Khalil J.Y.B."/>
            <person name="Rodrigues R."/>
            <person name="Arantes T."/>
            <person name="Assis F."/>
            <person name="Boratto P."/>
            <person name="Andrade M."/>
            <person name="Kroon E.G."/>
            <person name="Ribeiro B."/>
            <person name="Bergier I."/>
            <person name="Seligmann H."/>
            <person name="Ghigo E."/>
            <person name="Colson P."/>
            <person name="Levasseur A."/>
            <person name="Kroemer G."/>
            <person name="Raoult D."/>
            <person name="La Scola B."/>
        </authorList>
    </citation>
    <scope>NUCLEOTIDE SEQUENCE [LARGE SCALE GENOMIC DNA]</scope>
    <source>
        <strain evidence="2">Deep ocean</strain>
    </source>
</reference>
<reference evidence="2" key="1">
    <citation type="submission" date="2017-06" db="EMBL/GenBank/DDBJ databases">
        <authorList>
            <person name="Assis F.L."/>
            <person name="Abrahao J.S."/>
            <person name="Silva L."/>
            <person name="Khalil J.B."/>
            <person name="Rodrigues R."/>
            <person name="Silva L.S."/>
            <person name="Boratto P."/>
            <person name="Andrade M."/>
            <person name="Kroon E.G."/>
            <person name="Ribeiro B."/>
            <person name="Bergier I."/>
            <person name="Seligmann H."/>
            <person name="Ghigo E."/>
            <person name="Colson P."/>
            <person name="Levasseur A."/>
            <person name="Raoult D."/>
            <person name="Scola B.L."/>
        </authorList>
    </citation>
    <scope>NUCLEOTIDE SEQUENCE</scope>
    <source>
        <strain evidence="2">Deep ocean</strain>
    </source>
</reference>
<evidence type="ECO:0000259" key="1">
    <source>
        <dbReference type="Pfam" id="PF05670"/>
    </source>
</evidence>
<organism evidence="2">
    <name type="scientific">Tupanvirus deep ocean</name>
    <dbReference type="NCBI Taxonomy" id="2126984"/>
    <lineage>
        <taxon>Viruses</taxon>
        <taxon>Varidnaviria</taxon>
        <taxon>Bamfordvirae</taxon>
        <taxon>Nucleocytoviricota</taxon>
        <taxon>Megaviricetes</taxon>
        <taxon>Imitervirales</taxon>
        <taxon>Mimiviridae</taxon>
        <taxon>Megamimivirinae</taxon>
        <taxon>Tupanvirus</taxon>
        <taxon>Tupanvirus altamarinense</taxon>
    </lineage>
</organism>
<name>A0A6N1NDU3_9VIRU</name>
<dbReference type="KEGG" id="vg:80517053"/>
<dbReference type="Pfam" id="PF05670">
    <property type="entry name" value="NFACT-R_1"/>
    <property type="match status" value="1"/>
</dbReference>
<accession>A0A6N1NDU3</accession>
<dbReference type="InterPro" id="IPR008532">
    <property type="entry name" value="NFACT_RNA-bd"/>
</dbReference>
<evidence type="ECO:0000313" key="2">
    <source>
        <dbReference type="EMBL" id="QKU33754.1"/>
    </source>
</evidence>
<sequence>MDINLEKNIVSMEVLQTLINQYAPAMDTSTVFTARFLLGKNSENNWEIYKASDQSDTVFHLDKFPSPYVIINVPIEKLTSQQIMVGVLLCKQKSKYKSLNNINVMYTPISNTTLGSKSGSFIINSNHKKYVVNV</sequence>
<dbReference type="RefSeq" id="YP_010780362.1">
    <property type="nucleotide sequence ID" value="NC_075038.1"/>
</dbReference>
<protein>
    <recommendedName>
        <fullName evidence="1">NFACT RNA-binding domain-containing protein</fullName>
    </recommendedName>
</protein>
<proteinExistence type="predicted"/>